<gene>
    <name evidence="2" type="ORF">PDIGIT_LOCUS2897</name>
</gene>
<dbReference type="PROSITE" id="PS50097">
    <property type="entry name" value="BTB"/>
    <property type="match status" value="1"/>
</dbReference>
<sequence length="243" mass="27949">MESQDKILRAGIKELLVSEKFSDVTVLCGADKYKLHKAIMCTQVPFFASAIRFKKEGKDAIIELHGEDPLAVAAVVDFVYKSDYKPLMLEDGEDHRWKFDHAACQHHEVVCDPDTCLFECSTCSKLVWGKPEEMSLHINVYQLADMYQISNLKQLAFRNFQNTASDFWDTKEFVEAVHSVGRSDHDELKEVIIATVLEHLELLEKEDFALVLEEYSALSMRILKRCAKELTHKRNGATWDMWS</sequence>
<comment type="caution">
    <text evidence="2">The sequence shown here is derived from an EMBL/GenBank/DDBJ whole genome shotgun (WGS) entry which is preliminary data.</text>
</comment>
<evidence type="ECO:0000313" key="2">
    <source>
        <dbReference type="EMBL" id="CAI6302668.1"/>
    </source>
</evidence>
<evidence type="ECO:0000313" key="3">
    <source>
        <dbReference type="Proteomes" id="UP001152607"/>
    </source>
</evidence>
<dbReference type="PANTHER" id="PTHR47843">
    <property type="entry name" value="BTB DOMAIN-CONTAINING PROTEIN-RELATED"/>
    <property type="match status" value="1"/>
</dbReference>
<accession>A0A9W4XFK0</accession>
<keyword evidence="3" id="KW-1185">Reference proteome</keyword>
<dbReference type="PANTHER" id="PTHR47843:SF5">
    <property type="entry name" value="BTB_POZ DOMAIN PROTEIN"/>
    <property type="match status" value="1"/>
</dbReference>
<dbReference type="CDD" id="cd18186">
    <property type="entry name" value="BTB_POZ_ZBTB_KLHL-like"/>
    <property type="match status" value="1"/>
</dbReference>
<dbReference type="EMBL" id="CAOQHR010000002">
    <property type="protein sequence ID" value="CAI6302668.1"/>
    <property type="molecule type" value="Genomic_DNA"/>
</dbReference>
<dbReference type="InterPro" id="IPR011333">
    <property type="entry name" value="SKP1/BTB/POZ_sf"/>
</dbReference>
<dbReference type="Gene3D" id="3.30.710.10">
    <property type="entry name" value="Potassium Channel Kv1.1, Chain A"/>
    <property type="match status" value="1"/>
</dbReference>
<organism evidence="2 3">
    <name type="scientific">Periconia digitata</name>
    <dbReference type="NCBI Taxonomy" id="1303443"/>
    <lineage>
        <taxon>Eukaryota</taxon>
        <taxon>Fungi</taxon>
        <taxon>Dikarya</taxon>
        <taxon>Ascomycota</taxon>
        <taxon>Pezizomycotina</taxon>
        <taxon>Dothideomycetes</taxon>
        <taxon>Pleosporomycetidae</taxon>
        <taxon>Pleosporales</taxon>
        <taxon>Massarineae</taxon>
        <taxon>Periconiaceae</taxon>
        <taxon>Periconia</taxon>
    </lineage>
</organism>
<dbReference type="OrthoDB" id="6359816at2759"/>
<proteinExistence type="predicted"/>
<dbReference type="Proteomes" id="UP001152607">
    <property type="component" value="Unassembled WGS sequence"/>
</dbReference>
<dbReference type="SUPFAM" id="SSF54695">
    <property type="entry name" value="POZ domain"/>
    <property type="match status" value="1"/>
</dbReference>
<evidence type="ECO:0000259" key="1">
    <source>
        <dbReference type="PROSITE" id="PS50097"/>
    </source>
</evidence>
<protein>
    <recommendedName>
        <fullName evidence="1">BTB domain-containing protein</fullName>
    </recommendedName>
</protein>
<dbReference type="Pfam" id="PF00651">
    <property type="entry name" value="BTB"/>
    <property type="match status" value="1"/>
</dbReference>
<dbReference type="AlphaFoldDB" id="A0A9W4XFK0"/>
<dbReference type="InterPro" id="IPR000210">
    <property type="entry name" value="BTB/POZ_dom"/>
</dbReference>
<feature type="domain" description="BTB" evidence="1">
    <location>
        <begin position="22"/>
        <end position="83"/>
    </location>
</feature>
<reference evidence="2" key="1">
    <citation type="submission" date="2023-01" db="EMBL/GenBank/DDBJ databases">
        <authorList>
            <person name="Van Ghelder C."/>
            <person name="Rancurel C."/>
        </authorList>
    </citation>
    <scope>NUCLEOTIDE SEQUENCE</scope>
    <source>
        <strain evidence="2">CNCM I-4278</strain>
    </source>
</reference>
<name>A0A9W4XFK0_9PLEO</name>